<keyword evidence="10 11" id="KW-0407">Ion channel</keyword>
<dbReference type="OrthoDB" id="6021021at2759"/>
<gene>
    <name evidence="13" type="ORF">OXX778_LOCUS16112</name>
</gene>
<feature type="transmembrane region" description="Helical" evidence="12">
    <location>
        <begin position="281"/>
        <end position="303"/>
    </location>
</feature>
<dbReference type="GO" id="GO:0005886">
    <property type="term" value="C:plasma membrane"/>
    <property type="evidence" value="ECO:0007669"/>
    <property type="project" value="TreeGrafter"/>
</dbReference>
<reference evidence="13" key="1">
    <citation type="submission" date="2021-02" db="EMBL/GenBank/DDBJ databases">
        <authorList>
            <person name="Nowell W R."/>
        </authorList>
    </citation>
    <scope>NUCLEOTIDE SEQUENCE</scope>
    <source>
        <strain evidence="13">Ploen Becks lab</strain>
    </source>
</reference>
<dbReference type="PANTHER" id="PTHR11690">
    <property type="entry name" value="AMILORIDE-SENSITIVE SODIUM CHANNEL-RELATED"/>
    <property type="match status" value="1"/>
</dbReference>
<evidence type="ECO:0000256" key="7">
    <source>
        <dbReference type="ARBA" id="ARBA00023065"/>
    </source>
</evidence>
<keyword evidence="14" id="KW-1185">Reference proteome</keyword>
<keyword evidence="8 12" id="KW-0472">Membrane</keyword>
<sequence>MDRTIFKKILSEIITSSTSHGLPNIIRSDRILIKILWILSTFISGSICTYLIIESIMKYYQYDVITKIRVTEEITTEFPTITVCNLNLFTNKKSLDALQNLNLSTFPNNLYFQIQMKFSVDQNELNLYGDSKEKLVRYLFMNHEKISLDTIVHYTHPEYGNCFKINSGFTENKTEIPIVIAMDTQTKKKIILLNYINSYLIELDNLDKICVDDCPIECEKETFSKTISMYDLGNKEWENYYREYYNMNETDLDIRNDLVGINIYYDSLGYTEITEMAAIDLVTLLSSIGGFAGLFLGISFLSLMESMEFLCQIILVFYDYNTKKNNVVKIFRNQILQK</sequence>
<dbReference type="EMBL" id="CAJNOC010003722">
    <property type="protein sequence ID" value="CAF0995026.1"/>
    <property type="molecule type" value="Genomic_DNA"/>
</dbReference>
<dbReference type="GO" id="GO:0015280">
    <property type="term" value="F:ligand-gated sodium channel activity"/>
    <property type="evidence" value="ECO:0007669"/>
    <property type="project" value="TreeGrafter"/>
</dbReference>
<comment type="similarity">
    <text evidence="11">Belongs to the amiloride-sensitive sodium channel (TC 1.A.6) family.</text>
</comment>
<evidence type="ECO:0000256" key="8">
    <source>
        <dbReference type="ARBA" id="ARBA00023136"/>
    </source>
</evidence>
<evidence type="ECO:0000256" key="11">
    <source>
        <dbReference type="RuleBase" id="RU000679"/>
    </source>
</evidence>
<keyword evidence="4 11" id="KW-0812">Transmembrane</keyword>
<evidence type="ECO:0000256" key="3">
    <source>
        <dbReference type="ARBA" id="ARBA00022461"/>
    </source>
</evidence>
<organism evidence="13 14">
    <name type="scientific">Brachionus calyciflorus</name>
    <dbReference type="NCBI Taxonomy" id="104777"/>
    <lineage>
        <taxon>Eukaryota</taxon>
        <taxon>Metazoa</taxon>
        <taxon>Spiralia</taxon>
        <taxon>Gnathifera</taxon>
        <taxon>Rotifera</taxon>
        <taxon>Eurotatoria</taxon>
        <taxon>Monogononta</taxon>
        <taxon>Pseudotrocha</taxon>
        <taxon>Ploima</taxon>
        <taxon>Brachionidae</taxon>
        <taxon>Brachionus</taxon>
    </lineage>
</organism>
<evidence type="ECO:0000256" key="5">
    <source>
        <dbReference type="ARBA" id="ARBA00022989"/>
    </source>
</evidence>
<evidence type="ECO:0000256" key="12">
    <source>
        <dbReference type="SAM" id="Phobius"/>
    </source>
</evidence>
<dbReference type="AlphaFoldDB" id="A0A814GE21"/>
<evidence type="ECO:0000256" key="2">
    <source>
        <dbReference type="ARBA" id="ARBA00022448"/>
    </source>
</evidence>
<comment type="caution">
    <text evidence="13">The sequence shown here is derived from an EMBL/GenBank/DDBJ whole genome shotgun (WGS) entry which is preliminary data.</text>
</comment>
<evidence type="ECO:0000256" key="6">
    <source>
        <dbReference type="ARBA" id="ARBA00023053"/>
    </source>
</evidence>
<evidence type="ECO:0000256" key="10">
    <source>
        <dbReference type="ARBA" id="ARBA00023303"/>
    </source>
</evidence>
<dbReference type="InterPro" id="IPR001873">
    <property type="entry name" value="ENaC"/>
</dbReference>
<keyword evidence="3 11" id="KW-0894">Sodium channel</keyword>
<evidence type="ECO:0000256" key="4">
    <source>
        <dbReference type="ARBA" id="ARBA00022692"/>
    </source>
</evidence>
<dbReference type="Gene3D" id="1.10.287.770">
    <property type="entry name" value="YojJ-like"/>
    <property type="match status" value="1"/>
</dbReference>
<evidence type="ECO:0000313" key="13">
    <source>
        <dbReference type="EMBL" id="CAF0995026.1"/>
    </source>
</evidence>
<evidence type="ECO:0000256" key="9">
    <source>
        <dbReference type="ARBA" id="ARBA00023201"/>
    </source>
</evidence>
<keyword evidence="6" id="KW-0915">Sodium</keyword>
<keyword evidence="2 11" id="KW-0813">Transport</keyword>
<evidence type="ECO:0000256" key="1">
    <source>
        <dbReference type="ARBA" id="ARBA00004141"/>
    </source>
</evidence>
<dbReference type="Pfam" id="PF00858">
    <property type="entry name" value="ASC"/>
    <property type="match status" value="2"/>
</dbReference>
<evidence type="ECO:0000313" key="14">
    <source>
        <dbReference type="Proteomes" id="UP000663879"/>
    </source>
</evidence>
<accession>A0A814GE21</accession>
<keyword evidence="5 12" id="KW-1133">Transmembrane helix</keyword>
<dbReference type="Proteomes" id="UP000663879">
    <property type="component" value="Unassembled WGS sequence"/>
</dbReference>
<keyword evidence="7 11" id="KW-0406">Ion transport</keyword>
<name>A0A814GE21_9BILA</name>
<proteinExistence type="inferred from homology"/>
<keyword evidence="9 11" id="KW-0739">Sodium transport</keyword>
<protein>
    <submittedName>
        <fullName evidence="13">Uncharacterized protein</fullName>
    </submittedName>
</protein>
<comment type="subcellular location">
    <subcellularLocation>
        <location evidence="1">Membrane</location>
        <topology evidence="1">Multi-pass membrane protein</topology>
    </subcellularLocation>
</comment>
<feature type="transmembrane region" description="Helical" evidence="12">
    <location>
        <begin position="31"/>
        <end position="53"/>
    </location>
</feature>